<dbReference type="GO" id="GO:0043565">
    <property type="term" value="F:sequence-specific DNA binding"/>
    <property type="evidence" value="ECO:0007669"/>
    <property type="project" value="InterPro"/>
</dbReference>
<dbReference type="PROSITE" id="PS01124">
    <property type="entry name" value="HTH_ARAC_FAMILY_2"/>
    <property type="match status" value="1"/>
</dbReference>
<protein>
    <submittedName>
        <fullName evidence="5">AraC family transcriptional regulator</fullName>
    </submittedName>
</protein>
<evidence type="ECO:0000259" key="4">
    <source>
        <dbReference type="PROSITE" id="PS01124"/>
    </source>
</evidence>
<evidence type="ECO:0000256" key="3">
    <source>
        <dbReference type="ARBA" id="ARBA00023163"/>
    </source>
</evidence>
<dbReference type="Proteomes" id="UP000028630">
    <property type="component" value="Unassembled WGS sequence"/>
</dbReference>
<dbReference type="InterPro" id="IPR003313">
    <property type="entry name" value="AraC-bd"/>
</dbReference>
<keyword evidence="6" id="KW-1185">Reference proteome</keyword>
<dbReference type="GO" id="GO:0003700">
    <property type="term" value="F:DNA-binding transcription factor activity"/>
    <property type="evidence" value="ECO:0007669"/>
    <property type="project" value="InterPro"/>
</dbReference>
<dbReference type="InterPro" id="IPR009057">
    <property type="entry name" value="Homeodomain-like_sf"/>
</dbReference>
<dbReference type="SMART" id="SM00342">
    <property type="entry name" value="HTH_ARAC"/>
    <property type="match status" value="1"/>
</dbReference>
<gene>
    <name evidence="5" type="ORF">GTGU_03341</name>
</gene>
<dbReference type="Gene3D" id="1.10.10.60">
    <property type="entry name" value="Homeodomain-like"/>
    <property type="match status" value="2"/>
</dbReference>
<dbReference type="Pfam" id="PF12833">
    <property type="entry name" value="HTH_18"/>
    <property type="match status" value="1"/>
</dbReference>
<feature type="domain" description="HTH araC/xylS-type" evidence="4">
    <location>
        <begin position="169"/>
        <end position="266"/>
    </location>
</feature>
<dbReference type="Pfam" id="PF02311">
    <property type="entry name" value="AraC_binding"/>
    <property type="match status" value="1"/>
</dbReference>
<evidence type="ECO:0000313" key="5">
    <source>
        <dbReference type="EMBL" id="KFC03223.1"/>
    </source>
</evidence>
<keyword evidence="3" id="KW-0804">Transcription</keyword>
<accession>A0A084ZZ28</accession>
<dbReference type="SUPFAM" id="SSF46689">
    <property type="entry name" value="Homeodomain-like"/>
    <property type="match status" value="2"/>
</dbReference>
<dbReference type="AlphaFoldDB" id="A0A084ZZ28"/>
<dbReference type="SUPFAM" id="SSF51215">
    <property type="entry name" value="Regulatory protein AraC"/>
    <property type="match status" value="1"/>
</dbReference>
<dbReference type="InterPro" id="IPR050204">
    <property type="entry name" value="AraC_XylS_family_regulators"/>
</dbReference>
<dbReference type="PANTHER" id="PTHR46796">
    <property type="entry name" value="HTH-TYPE TRANSCRIPTIONAL ACTIVATOR RHAS-RELATED"/>
    <property type="match status" value="1"/>
</dbReference>
<reference evidence="6" key="1">
    <citation type="submission" date="2014-05" db="EMBL/GenBank/DDBJ databases">
        <title>ATOL: Assembling a taxonomically balanced genome-scale reconstruction of the evolutionary history of the Enterobacteriaceae.</title>
        <authorList>
            <person name="Plunkett G. III"/>
            <person name="Neeno-Eckwall E.C."/>
            <person name="Glasner J.D."/>
            <person name="Perna N.T."/>
        </authorList>
    </citation>
    <scope>NUCLEOTIDE SEQUENCE [LARGE SCALE GENOMIC DNA]</scope>
    <source>
        <strain evidence="6">ATCC 49490</strain>
    </source>
</reference>
<dbReference type="eggNOG" id="COG2207">
    <property type="taxonomic scope" value="Bacteria"/>
</dbReference>
<proteinExistence type="predicted"/>
<comment type="caution">
    <text evidence="5">The sequence shown here is derived from an EMBL/GenBank/DDBJ whole genome shotgun (WGS) entry which is preliminary data.</text>
</comment>
<dbReference type="InterPro" id="IPR018060">
    <property type="entry name" value="HTH_AraC"/>
</dbReference>
<evidence type="ECO:0000256" key="1">
    <source>
        <dbReference type="ARBA" id="ARBA00023015"/>
    </source>
</evidence>
<evidence type="ECO:0000313" key="6">
    <source>
        <dbReference type="Proteomes" id="UP000028630"/>
    </source>
</evidence>
<keyword evidence="2" id="KW-0238">DNA-binding</keyword>
<dbReference type="PANTHER" id="PTHR46796:SF2">
    <property type="entry name" value="TRANSCRIPTIONAL REGULATORY PROTEIN"/>
    <property type="match status" value="1"/>
</dbReference>
<keyword evidence="1" id="KW-0805">Transcription regulation</keyword>
<dbReference type="EMBL" id="JMTB01000100">
    <property type="protein sequence ID" value="KFC03223.1"/>
    <property type="molecule type" value="Genomic_DNA"/>
</dbReference>
<sequence>MRAGMLMKAAIHQVRQYRQLMPGVEAVSLLTAHTFPRHSHDQFGIGVFVEGAQRSQSCIGSVEASAGNIIMVNPGEIHDGVPLAGPRGWHMLYIEPDVVAQELHGQVDMKPIATDAALSRHMQQLFLMLNSPVPDHAAIEEAVMLSLMQVKKQHLLSAMPRSVCSPSIALAREYLDDSPAEPITLAALADACGMSRFQLIRGFSRETGTTPHAWLLQSRVRLAKRLLQQGARPIDAALQAGFADQSHLTRAFRRQFGVTPGQYILSLS</sequence>
<organism evidence="5 6">
    <name type="scientific">Trabulsiella guamensis ATCC 49490</name>
    <dbReference type="NCBI Taxonomy" id="1005994"/>
    <lineage>
        <taxon>Bacteria</taxon>
        <taxon>Pseudomonadati</taxon>
        <taxon>Pseudomonadota</taxon>
        <taxon>Gammaproteobacteria</taxon>
        <taxon>Enterobacterales</taxon>
        <taxon>Enterobacteriaceae</taxon>
        <taxon>Trabulsiella</taxon>
    </lineage>
</organism>
<name>A0A084ZZ28_9ENTR</name>
<evidence type="ECO:0000256" key="2">
    <source>
        <dbReference type="ARBA" id="ARBA00023125"/>
    </source>
</evidence>
<dbReference type="InterPro" id="IPR037923">
    <property type="entry name" value="HTH-like"/>
</dbReference>